<evidence type="ECO:0000256" key="1">
    <source>
        <dbReference type="SAM" id="MobiDB-lite"/>
    </source>
</evidence>
<gene>
    <name evidence="2" type="ORF">DAPPUDRAFT_119545</name>
</gene>
<feature type="compositionally biased region" description="Basic and acidic residues" evidence="1">
    <location>
        <begin position="1779"/>
        <end position="1791"/>
    </location>
</feature>
<feature type="compositionally biased region" description="Polar residues" evidence="1">
    <location>
        <begin position="1605"/>
        <end position="1624"/>
    </location>
</feature>
<evidence type="ECO:0000313" key="3">
    <source>
        <dbReference type="Proteomes" id="UP000000305"/>
    </source>
</evidence>
<dbReference type="PANTHER" id="PTHR16021">
    <property type="entry name" value="MANSC DOMAIN CONTAINING PROTEIN 1"/>
    <property type="match status" value="1"/>
</dbReference>
<accession>E9HYU1</accession>
<feature type="compositionally biased region" description="Basic and acidic residues" evidence="1">
    <location>
        <begin position="1675"/>
        <end position="1690"/>
    </location>
</feature>
<dbReference type="PANTHER" id="PTHR16021:SF23">
    <property type="entry name" value="FI18411P1-RELATED"/>
    <property type="match status" value="1"/>
</dbReference>
<feature type="region of interest" description="Disordered" evidence="1">
    <location>
        <begin position="1278"/>
        <end position="1308"/>
    </location>
</feature>
<dbReference type="Proteomes" id="UP000000305">
    <property type="component" value="Unassembled WGS sequence"/>
</dbReference>
<reference evidence="2 3" key="1">
    <citation type="journal article" date="2011" name="Science">
        <title>The ecoresponsive genome of Daphnia pulex.</title>
        <authorList>
            <person name="Colbourne J.K."/>
            <person name="Pfrender M.E."/>
            <person name="Gilbert D."/>
            <person name="Thomas W.K."/>
            <person name="Tucker A."/>
            <person name="Oakley T.H."/>
            <person name="Tokishita S."/>
            <person name="Aerts A."/>
            <person name="Arnold G.J."/>
            <person name="Basu M.K."/>
            <person name="Bauer D.J."/>
            <person name="Caceres C.E."/>
            <person name="Carmel L."/>
            <person name="Casola C."/>
            <person name="Choi J.H."/>
            <person name="Detter J.C."/>
            <person name="Dong Q."/>
            <person name="Dusheyko S."/>
            <person name="Eads B.D."/>
            <person name="Frohlich T."/>
            <person name="Geiler-Samerotte K.A."/>
            <person name="Gerlach D."/>
            <person name="Hatcher P."/>
            <person name="Jogdeo S."/>
            <person name="Krijgsveld J."/>
            <person name="Kriventseva E.V."/>
            <person name="Kultz D."/>
            <person name="Laforsch C."/>
            <person name="Lindquist E."/>
            <person name="Lopez J."/>
            <person name="Manak J.R."/>
            <person name="Muller J."/>
            <person name="Pangilinan J."/>
            <person name="Patwardhan R.P."/>
            <person name="Pitluck S."/>
            <person name="Pritham E.J."/>
            <person name="Rechtsteiner A."/>
            <person name="Rho M."/>
            <person name="Rogozin I.B."/>
            <person name="Sakarya O."/>
            <person name="Salamov A."/>
            <person name="Schaack S."/>
            <person name="Shapiro H."/>
            <person name="Shiga Y."/>
            <person name="Skalitzky C."/>
            <person name="Smith Z."/>
            <person name="Souvorov A."/>
            <person name="Sung W."/>
            <person name="Tang Z."/>
            <person name="Tsuchiya D."/>
            <person name="Tu H."/>
            <person name="Vos H."/>
            <person name="Wang M."/>
            <person name="Wolf Y.I."/>
            <person name="Yamagata H."/>
            <person name="Yamada T."/>
            <person name="Ye Y."/>
            <person name="Shaw J.R."/>
            <person name="Andrews J."/>
            <person name="Crease T.J."/>
            <person name="Tang H."/>
            <person name="Lucas S.M."/>
            <person name="Robertson H.M."/>
            <person name="Bork P."/>
            <person name="Koonin E.V."/>
            <person name="Zdobnov E.M."/>
            <person name="Grigoriev I.V."/>
            <person name="Lynch M."/>
            <person name="Boore J.L."/>
        </authorList>
    </citation>
    <scope>NUCLEOTIDE SEQUENCE [LARGE SCALE GENOMIC DNA]</scope>
</reference>
<feature type="compositionally biased region" description="Low complexity" evidence="1">
    <location>
        <begin position="720"/>
        <end position="752"/>
    </location>
</feature>
<name>E9HYU1_DAPPU</name>
<organism evidence="2 3">
    <name type="scientific">Daphnia pulex</name>
    <name type="common">Water flea</name>
    <dbReference type="NCBI Taxonomy" id="6669"/>
    <lineage>
        <taxon>Eukaryota</taxon>
        <taxon>Metazoa</taxon>
        <taxon>Ecdysozoa</taxon>
        <taxon>Arthropoda</taxon>
        <taxon>Crustacea</taxon>
        <taxon>Branchiopoda</taxon>
        <taxon>Diplostraca</taxon>
        <taxon>Cladocera</taxon>
        <taxon>Anomopoda</taxon>
        <taxon>Daphniidae</taxon>
        <taxon>Daphnia</taxon>
    </lineage>
</organism>
<feature type="region of interest" description="Disordered" evidence="1">
    <location>
        <begin position="1668"/>
        <end position="1816"/>
    </location>
</feature>
<feature type="compositionally biased region" description="Basic and acidic residues" evidence="1">
    <location>
        <begin position="1715"/>
        <end position="1746"/>
    </location>
</feature>
<protein>
    <submittedName>
        <fullName evidence="2">Uncharacterized protein</fullName>
    </submittedName>
</protein>
<feature type="compositionally biased region" description="Basic residues" evidence="1">
    <location>
        <begin position="1761"/>
        <end position="1778"/>
    </location>
</feature>
<dbReference type="KEGG" id="dpx:DAPPUDRAFT_119545"/>
<feature type="region of interest" description="Disordered" evidence="1">
    <location>
        <begin position="1601"/>
        <end position="1632"/>
    </location>
</feature>
<evidence type="ECO:0000313" key="2">
    <source>
        <dbReference type="EMBL" id="EFX63089.1"/>
    </source>
</evidence>
<feature type="compositionally biased region" description="Polar residues" evidence="1">
    <location>
        <begin position="1346"/>
        <end position="1361"/>
    </location>
</feature>
<proteinExistence type="predicted"/>
<sequence length="1852" mass="212442">MQHLKKFSSHPKFDKGRRKQIFAKILKMSTEGKESVLKLLLILGLLIFPQTVSISPSTLRGGLVYQEKTTQGPVYVNVETITLIRKADTTDLLNSARTSRSMINTYQNFCRKVANRVTIFDKPRKPTRAEVAEPPYVHPFDIHFSPFKYPILDAPQVCKEMGGRRPEIRDKQSMEAIRFAAITKGVVKISAGIQYDSNNNVFRYISDDVNARYQSPFSFLEYGGYYIGQAYRASNWEDEYAVQSYADKYPIIYNHPEKEFVIRLGDANDKGFKDYIMCEVPKSETGERLKEENNLILQVTDHACKRDAQGLVASTNIIINEIEAITNLNVTLPEEIQTMDHFFPQVVANYDFDEDKKKRKKRSAGRKLPRFNRLRPAFISAILPKEKTPERELKRMEEDIGHDEAGPVLLSMYHSYRTMQKAKYPSTPLTFDKYLMRNAMEEYFKVVNDSYFGDIYSYKIEYHDDMPPIMNYEETAIKRVYTKTMDKEKLKTMVRLFKKYSWFKDLVFDSTKSDIIPYLQLSKINGMTRWEIFAKITQKVRNDVTYKRRNKRETHVNSHLAQLYNIHTIRSLAKYKDPSFQDWLRSKAVVNFYSTKEHFAFYSTRFGKILYDTRNFPIVTTPMGDIQEAAKRMTTPSTIKSSSQTIQRRHLKEAQKMTSQAALKAQAKLYKEEPWYREETDRKTDMFVRIYLIEDLYNGEPRGALFTKYTNSIKKEEINASRPRATRPTTTTTTTTSTTTTSTTTTPTTTQKSQKRTRRTPIGPLALLGVGLGSAAAVNAISSSITGDAPLSWGGKTMGSLFGLKTAGRSDFQANERLGQALEDLKVNNNELVSSVNLVTKQMTTVTSALNGHFKSTATMVMEQDIKMYIRHILLVQEDAIQKYAHIMLAASLHQVSPYALSQKELDKTADELKMKKGIILVRDLTSSRCEATIVDGELFLQIEIPIINEANLFNFYQIKPVPIFIENATMMPVIDSTVIAISKTGSDYAIVTPEELATCTNTPWKCQLSTPIIPMSQNSHCVASTYITQHLTCPVKEVQEKIQPFFHLDLNHTIFSVPTEMRAYVKCSENNLSNKYKDEAIILKGMGEAVFKHSCTITLPNGAKFTTPAAKTAENTANLKIFELLRVYPVPTGVIIDVGKPQVPIINTTELTLSNARIPTKEELTYDSFHPSRSIPFLIQMACVIAFMITAILIIRCCWPNIRAWLGRTWYCCCWGPTPEEEQKQRQEENAKTFQRLTEELDNLRLQATKGAERWKQSSSNLWNNLQKARSLTNLKEKDSKLTNSYQQAEESLLHSEEHLPPPPPPLTPTIKHTRIVYKADPVNHLLDLDINDGEDTFPDLDASNKGSNNDLLQTPSPISENDVPPATQQSPTAFLTEVLQTTKIAKKIRHSTPPEARVRIDVFVSLRNNGQKVDTIKMPKTCITQFSLNRSPNAFRNTEFYKAIAKDARTHLALAAPFPAYTQVESPVLPVPEFRYPMFKFAKTETTCFTLKSYPSEVEIGWLPEPHKFVEGHIISQRLYVIFECVYKSKFTYTKIKKEPEEPLTKSDGTNHDMNKRTTHLIEEAERITELLLKDSLKAKSDWMTLLYRYHVLRYRETDTSDTDNNPQTDISNHSPTSSVTHTGHHGDTSYYAKHKYPAVYQRRTDESGIDTSGPQLVAAIRIATATRTNGHNSHDEQKPTLPIRERLGPMTPPPPYRETSIKTENTSGSRCVETRRHELKDRPRPRENRRAQPYRTDRPRPEGLWRWPPTHEQQPNQHRGRERPHPSTHHRPACKRHYEDRRREDDRKRRSSTPSRSDKGSTSTNREGPPRKMPAIDQIHHFFKEVANNPEYIKNAFAKVQHYMEKMME</sequence>
<feature type="region of interest" description="Disordered" evidence="1">
    <location>
        <begin position="1339"/>
        <end position="1369"/>
    </location>
</feature>
<dbReference type="HOGENOM" id="CLU_236862_0_0_1"/>
<dbReference type="EMBL" id="GL733221">
    <property type="protein sequence ID" value="EFX63089.1"/>
    <property type="molecule type" value="Genomic_DNA"/>
</dbReference>
<dbReference type="InParanoid" id="E9HYU1"/>
<keyword evidence="3" id="KW-1185">Reference proteome</keyword>
<feature type="region of interest" description="Disordered" evidence="1">
    <location>
        <begin position="717"/>
        <end position="757"/>
    </location>
</feature>
<dbReference type="InterPro" id="IPR052660">
    <property type="entry name" value="Erythrocyte_Invasion_ImmMod"/>
</dbReference>
<feature type="compositionally biased region" description="Polar residues" evidence="1">
    <location>
        <begin position="1795"/>
        <end position="1809"/>
    </location>
</feature>